<evidence type="ECO:0000313" key="2">
    <source>
        <dbReference type="Proteomes" id="UP001183222"/>
    </source>
</evidence>
<sequence length="66" mass="7102">MDALLRLLALVGEAYLRGGGSVEHTSGILRTRPVLTIAVGGNNWTMGWRSSWPQYPENDDTGSSVA</sequence>
<reference evidence="2" key="1">
    <citation type="submission" date="2023-07" db="EMBL/GenBank/DDBJ databases">
        <title>30 novel species of actinomycetes from the DSMZ collection.</title>
        <authorList>
            <person name="Nouioui I."/>
        </authorList>
    </citation>
    <scope>NUCLEOTIDE SEQUENCE [LARGE SCALE GENOMIC DNA]</scope>
    <source>
        <strain evidence="2">DSM 46792</strain>
    </source>
</reference>
<accession>A0ABU2K618</accession>
<keyword evidence="2" id="KW-1185">Reference proteome</keyword>
<dbReference type="EMBL" id="JAVREI010000003">
    <property type="protein sequence ID" value="MDT0275624.1"/>
    <property type="molecule type" value="Genomic_DNA"/>
</dbReference>
<comment type="caution">
    <text evidence="1">The sequence shown here is derived from an EMBL/GenBank/DDBJ whole genome shotgun (WGS) entry which is preliminary data.</text>
</comment>
<protein>
    <submittedName>
        <fullName evidence="1">Uncharacterized protein</fullName>
    </submittedName>
</protein>
<dbReference type="Proteomes" id="UP001183222">
    <property type="component" value="Unassembled WGS sequence"/>
</dbReference>
<gene>
    <name evidence="1" type="ORF">RM425_06875</name>
</gene>
<dbReference type="RefSeq" id="WP_311344449.1">
    <property type="nucleotide sequence ID" value="NZ_JAVREI010000003.1"/>
</dbReference>
<name>A0ABU2K618_9ACTN</name>
<organism evidence="1 2">
    <name type="scientific">Blastococcus goldschmidtiae</name>
    <dbReference type="NCBI Taxonomy" id="3075546"/>
    <lineage>
        <taxon>Bacteria</taxon>
        <taxon>Bacillati</taxon>
        <taxon>Actinomycetota</taxon>
        <taxon>Actinomycetes</taxon>
        <taxon>Geodermatophilales</taxon>
        <taxon>Geodermatophilaceae</taxon>
        <taxon>Blastococcus</taxon>
    </lineage>
</organism>
<proteinExistence type="predicted"/>
<evidence type="ECO:0000313" key="1">
    <source>
        <dbReference type="EMBL" id="MDT0275624.1"/>
    </source>
</evidence>